<evidence type="ECO:0000256" key="4">
    <source>
        <dbReference type="ARBA" id="ARBA00022989"/>
    </source>
</evidence>
<dbReference type="InterPro" id="IPR036013">
    <property type="entry name" value="Band_7/SPFH_dom_sf"/>
</dbReference>
<dbReference type="InterPro" id="IPR001107">
    <property type="entry name" value="Band_7"/>
</dbReference>
<dbReference type="PIRSF" id="PIRSF005651">
    <property type="entry name" value="HflC"/>
    <property type="match status" value="1"/>
</dbReference>
<dbReference type="Gene3D" id="3.30.479.30">
    <property type="entry name" value="Band 7 domain"/>
    <property type="match status" value="1"/>
</dbReference>
<comment type="caution">
    <text evidence="9">The sequence shown here is derived from an EMBL/GenBank/DDBJ whole genome shotgun (WGS) entry which is preliminary data.</text>
</comment>
<proteinExistence type="inferred from homology"/>
<reference evidence="9 10" key="1">
    <citation type="journal article" date="2015" name="Nature">
        <title>rRNA introns, odd ribosomes, and small enigmatic genomes across a large radiation of phyla.</title>
        <authorList>
            <person name="Brown C.T."/>
            <person name="Hug L.A."/>
            <person name="Thomas B.C."/>
            <person name="Sharon I."/>
            <person name="Castelle C.J."/>
            <person name="Singh A."/>
            <person name="Wilkins M.J."/>
            <person name="Williams K.H."/>
            <person name="Banfield J.F."/>
        </authorList>
    </citation>
    <scope>NUCLEOTIDE SEQUENCE [LARGE SCALE GENOMIC DNA]</scope>
</reference>
<dbReference type="EMBL" id="LCNT01000009">
    <property type="protein sequence ID" value="KKU60553.1"/>
    <property type="molecule type" value="Genomic_DNA"/>
</dbReference>
<dbReference type="AlphaFoldDB" id="A0A0G1U2G4"/>
<evidence type="ECO:0000313" key="9">
    <source>
        <dbReference type="EMBL" id="KKU60553.1"/>
    </source>
</evidence>
<dbReference type="PANTHER" id="PTHR42911">
    <property type="entry name" value="MODULATOR OF FTSH PROTEASE HFLC"/>
    <property type="match status" value="1"/>
</dbReference>
<dbReference type="SMART" id="SM00244">
    <property type="entry name" value="PHB"/>
    <property type="match status" value="1"/>
</dbReference>
<comment type="function">
    <text evidence="6">HflC and HflK could regulate a protease.</text>
</comment>
<comment type="subcellular location">
    <subcellularLocation>
        <location evidence="1">Membrane</location>
    </subcellularLocation>
</comment>
<evidence type="ECO:0000256" key="7">
    <source>
        <dbReference type="SAM" id="Phobius"/>
    </source>
</evidence>
<dbReference type="NCBIfam" id="TIGR01932">
    <property type="entry name" value="hflC"/>
    <property type="match status" value="1"/>
</dbReference>
<keyword evidence="3 7" id="KW-0812">Transmembrane</keyword>
<evidence type="ECO:0000256" key="6">
    <source>
        <dbReference type="PIRNR" id="PIRNR005651"/>
    </source>
</evidence>
<accession>A0A0G1U2G4</accession>
<gene>
    <name evidence="9" type="ORF">UX85_C0009G0006</name>
</gene>
<name>A0A0G1U2G4_9BACT</name>
<feature type="transmembrane region" description="Helical" evidence="7">
    <location>
        <begin position="27"/>
        <end position="47"/>
    </location>
</feature>
<evidence type="ECO:0000313" key="10">
    <source>
        <dbReference type="Proteomes" id="UP000033860"/>
    </source>
</evidence>
<dbReference type="Proteomes" id="UP000033860">
    <property type="component" value="Unassembled WGS sequence"/>
</dbReference>
<evidence type="ECO:0000256" key="1">
    <source>
        <dbReference type="ARBA" id="ARBA00004370"/>
    </source>
</evidence>
<comment type="similarity">
    <text evidence="2 6">Belongs to the band 7/mec-2 family. HflC subfamily.</text>
</comment>
<evidence type="ECO:0000256" key="5">
    <source>
        <dbReference type="ARBA" id="ARBA00023136"/>
    </source>
</evidence>
<dbReference type="PANTHER" id="PTHR42911:SF1">
    <property type="entry name" value="MODULATOR OF FTSH PROTEASE HFLC"/>
    <property type="match status" value="1"/>
</dbReference>
<feature type="domain" description="Band 7" evidence="8">
    <location>
        <begin position="42"/>
        <end position="210"/>
    </location>
</feature>
<keyword evidence="5 7" id="KW-0472">Membrane</keyword>
<organism evidence="9 10">
    <name type="scientific">Candidatus Beckwithbacteria bacterium GW2011_GWB1_47_15</name>
    <dbReference type="NCBI Taxonomy" id="1618371"/>
    <lineage>
        <taxon>Bacteria</taxon>
        <taxon>Candidatus Beckwithiibacteriota</taxon>
    </lineage>
</organism>
<protein>
    <recommendedName>
        <fullName evidence="6">Protein HflC</fullName>
    </recommendedName>
</protein>
<dbReference type="Pfam" id="PF01145">
    <property type="entry name" value="Band_7"/>
    <property type="match status" value="1"/>
</dbReference>
<evidence type="ECO:0000256" key="2">
    <source>
        <dbReference type="ARBA" id="ARBA00007862"/>
    </source>
</evidence>
<sequence>MKTHEPSSFINQARGRLSVASLRQPKFMVGIAVGVLLILSTLVAFQVDSTQYAIVSQFGSPVRAIKEPGLYAKLPDPFQNLIRLDKRVQVHNITQTEFLTKDKKNVLVEAYATWQIDDPVQFFKSVRDAQGASSRLSDILTSELGVALSQYELTNLVTTEPDQMKLDEMLSGLTKQTDERTRAYGFKVADVRLKQLNFPEANRQSVFQRMRAERQQIARQLRSEGTEEATKIRAEADAEKTTLLSKAQEESNRIIGEGEATAIRIYAQSFGKDPAFYQFLRTLESYDKVINSGTTLILPSDSELLKYLNP</sequence>
<evidence type="ECO:0000259" key="8">
    <source>
        <dbReference type="SMART" id="SM00244"/>
    </source>
</evidence>
<dbReference type="InterPro" id="IPR010200">
    <property type="entry name" value="HflC"/>
</dbReference>
<dbReference type="SUPFAM" id="SSF117892">
    <property type="entry name" value="Band 7/SPFH domain"/>
    <property type="match status" value="1"/>
</dbReference>
<keyword evidence="4 7" id="KW-1133">Transmembrane helix</keyword>
<dbReference type="GO" id="GO:0016020">
    <property type="term" value="C:membrane"/>
    <property type="evidence" value="ECO:0007669"/>
    <property type="project" value="UniProtKB-SubCell"/>
</dbReference>
<dbReference type="CDD" id="cd03405">
    <property type="entry name" value="SPFH_HflC"/>
    <property type="match status" value="1"/>
</dbReference>
<evidence type="ECO:0000256" key="3">
    <source>
        <dbReference type="ARBA" id="ARBA00022692"/>
    </source>
</evidence>